<dbReference type="EMBL" id="JAERMS010000010">
    <property type="protein sequence ID" value="MBO1363115.1"/>
    <property type="molecule type" value="Genomic_DNA"/>
</dbReference>
<sequence length="584" mass="63193">MLKKLYCLALSVAMCGFAGCSDNNEENISNDKTGPKPGIDLVMTPADYKYGDKVSVTGLLTDDRNLEHYEMLLLNSRGDTLATKYQMLLGQQFNMDDFIQIPLPKNASADDLRLVVKLDNTRNGEAVQTFDLPAVSVPTFELLNLVLGNGNIIELMKSGDVFTTPTEQVFPAGVKGLISTTTGKNGIYWGTRNSEIATMARDSITIGGDVESSFTVSFNPRTFELTFGERHVWSPLPNTDCYYILGTISGHWQDGEITTERTKMRMAGFQSKSDTYYTWTAPEGDDPEVGMWGSTAAGTFRMKQGGQQGYILWDGQKIVQSATDDASKSFPLTAAGAFTIKANLTAGVCTGVEISGSGKSLIFTNGKVTVNGTVAAPSINFCGNKLNLKAGASYIYEGTITLKKGQKIYSDFDLSGFTCNLDLFNGGGNSTWTLKGNGGTYYVRMDVFSGAFYACPLNGYPDVLYMDGWSWAPTATSTAVVWSAENVLPIVRTNGNRYEGTFYNFGWGGDVAFYVVHPSTGASHRLPNTFFTKYVGGNAGGFLIPSSAGYYKVVIDLKDGINVAADGTVTAKGNDKFTIDYIAQ</sequence>
<organism evidence="2 3">
    <name type="scientific">Prevotella illustrans</name>
    <dbReference type="NCBI Taxonomy" id="2800387"/>
    <lineage>
        <taxon>Bacteria</taxon>
        <taxon>Pseudomonadati</taxon>
        <taxon>Bacteroidota</taxon>
        <taxon>Bacteroidia</taxon>
        <taxon>Bacteroidales</taxon>
        <taxon>Prevotellaceae</taxon>
        <taxon>Prevotella</taxon>
    </lineage>
</organism>
<evidence type="ECO:0000256" key="1">
    <source>
        <dbReference type="SAM" id="SignalP"/>
    </source>
</evidence>
<dbReference type="PROSITE" id="PS51257">
    <property type="entry name" value="PROKAR_LIPOPROTEIN"/>
    <property type="match status" value="1"/>
</dbReference>
<feature type="chain" id="PRO_5046621211" evidence="1">
    <location>
        <begin position="21"/>
        <end position="584"/>
    </location>
</feature>
<dbReference type="RefSeq" id="WP_107581249.1">
    <property type="nucleotide sequence ID" value="NZ_JAERMS010000010.1"/>
</dbReference>
<name>A0ABS3M4S3_9BACT</name>
<evidence type="ECO:0000313" key="3">
    <source>
        <dbReference type="Proteomes" id="UP000664265"/>
    </source>
</evidence>
<keyword evidence="3" id="KW-1185">Reference proteome</keyword>
<evidence type="ECO:0000313" key="2">
    <source>
        <dbReference type="EMBL" id="MBO1363115.1"/>
    </source>
</evidence>
<accession>A0ABS3M4S3</accession>
<protein>
    <submittedName>
        <fullName evidence="2">Uncharacterized protein</fullName>
    </submittedName>
</protein>
<feature type="signal peptide" evidence="1">
    <location>
        <begin position="1"/>
        <end position="20"/>
    </location>
</feature>
<comment type="caution">
    <text evidence="2">The sequence shown here is derived from an EMBL/GenBank/DDBJ whole genome shotgun (WGS) entry which is preliminary data.</text>
</comment>
<proteinExistence type="predicted"/>
<gene>
    <name evidence="2" type="ORF">JHU38_04880</name>
</gene>
<keyword evidence="1" id="KW-0732">Signal</keyword>
<reference evidence="2 3" key="1">
    <citation type="submission" date="2021-01" db="EMBL/GenBank/DDBJ databases">
        <title>Prevotella A2931 sp. nov.</title>
        <authorList>
            <person name="Buhl M."/>
            <person name="Oberhettinger P."/>
        </authorList>
    </citation>
    <scope>NUCLEOTIDE SEQUENCE [LARGE SCALE GENOMIC DNA]</scope>
    <source>
        <strain evidence="2 3">A2931</strain>
    </source>
</reference>
<dbReference type="Proteomes" id="UP000664265">
    <property type="component" value="Unassembled WGS sequence"/>
</dbReference>